<evidence type="ECO:0000313" key="2">
    <source>
        <dbReference type="Proteomes" id="UP000008553"/>
    </source>
</evidence>
<organism evidence="1 2">
    <name type="scientific">Plasmodium yoelii yoelii</name>
    <dbReference type="NCBI Taxonomy" id="73239"/>
    <lineage>
        <taxon>Eukaryota</taxon>
        <taxon>Sar</taxon>
        <taxon>Alveolata</taxon>
        <taxon>Apicomplexa</taxon>
        <taxon>Aconoidasida</taxon>
        <taxon>Haemosporida</taxon>
        <taxon>Plasmodiidae</taxon>
        <taxon>Plasmodium</taxon>
        <taxon>Plasmodium (Vinckeia)</taxon>
    </lineage>
</organism>
<dbReference type="Proteomes" id="UP000008553">
    <property type="component" value="Unassembled WGS sequence"/>
</dbReference>
<dbReference type="InParanoid" id="Q7RBC2"/>
<gene>
    <name evidence="1" type="ORF">PY06224</name>
</gene>
<dbReference type="PaxDb" id="73239-Q7RBC2"/>
<protein>
    <submittedName>
        <fullName evidence="1">Uncharacterized protein</fullName>
    </submittedName>
</protein>
<proteinExistence type="predicted"/>
<dbReference type="AlphaFoldDB" id="Q7RBC2"/>
<keyword evidence="2" id="KW-1185">Reference proteome</keyword>
<dbReference type="EMBL" id="AABL01002080">
    <property type="protein sequence ID" value="EAA18391.1"/>
    <property type="molecule type" value="Genomic_DNA"/>
</dbReference>
<sequence>MFMGDPFLTIIKFLKFL</sequence>
<evidence type="ECO:0000313" key="1">
    <source>
        <dbReference type="EMBL" id="EAA18391.1"/>
    </source>
</evidence>
<name>Q7RBC2_PLAYO</name>
<reference evidence="1 2" key="1">
    <citation type="journal article" date="2002" name="Nature">
        <title>Genome sequence and comparative analysis of the model rodent malaria parasite Plasmodium yoelii yoelii.</title>
        <authorList>
            <person name="Carlton J.M."/>
            <person name="Angiuoli S.V."/>
            <person name="Suh B.B."/>
            <person name="Kooij T.W."/>
            <person name="Pertea M."/>
            <person name="Silva J.C."/>
            <person name="Ermolaeva M.D."/>
            <person name="Allen J.E."/>
            <person name="Selengut J.D."/>
            <person name="Koo H.L."/>
            <person name="Peterson J.D."/>
            <person name="Pop M."/>
            <person name="Kosack D.S."/>
            <person name="Shumway M.F."/>
            <person name="Bidwell S.L."/>
            <person name="Shallom S.J."/>
            <person name="van Aken S.E."/>
            <person name="Riedmuller S.B."/>
            <person name="Feldblyum T.V."/>
            <person name="Cho J.K."/>
            <person name="Quackenbush J."/>
            <person name="Sedegah M."/>
            <person name="Shoaibi A."/>
            <person name="Cummings L.M."/>
            <person name="Florens L."/>
            <person name="Yates J.R."/>
            <person name="Raine J.D."/>
            <person name="Sinden R.E."/>
            <person name="Harris M.A."/>
            <person name="Cunningham D.A."/>
            <person name="Preiser P.R."/>
            <person name="Bergman L.W."/>
            <person name="Vaidya A.B."/>
            <person name="van Lin L.H."/>
            <person name="Janse C.J."/>
            <person name="Waters A.P."/>
            <person name="Smith H.O."/>
            <person name="White O.R."/>
            <person name="Salzberg S.L."/>
            <person name="Venter J.C."/>
            <person name="Fraser C.M."/>
            <person name="Hoffman S.L."/>
            <person name="Gardner M.J."/>
            <person name="Carucci D.J."/>
        </authorList>
    </citation>
    <scope>NUCLEOTIDE SEQUENCE [LARGE SCALE GENOMIC DNA]</scope>
    <source>
        <strain evidence="1 2">17XNL</strain>
    </source>
</reference>
<accession>Q7RBC2</accession>
<comment type="caution">
    <text evidence="1">The sequence shown here is derived from an EMBL/GenBank/DDBJ whole genome shotgun (WGS) entry which is preliminary data.</text>
</comment>